<proteinExistence type="predicted"/>
<accession>A0A327WJF2</accession>
<gene>
    <name evidence="2" type="ORF">LX87_05547</name>
</gene>
<dbReference type="AlphaFoldDB" id="A0A327WJF2"/>
<evidence type="ECO:0000313" key="2">
    <source>
        <dbReference type="EMBL" id="RAJ90068.1"/>
    </source>
</evidence>
<protein>
    <recommendedName>
        <fullName evidence="4">Outer membrane beta-barrel porin/alpha-amylase</fullName>
    </recommendedName>
</protein>
<feature type="signal peptide" evidence="1">
    <location>
        <begin position="1"/>
        <end position="25"/>
    </location>
</feature>
<keyword evidence="3" id="KW-1185">Reference proteome</keyword>
<dbReference type="RefSeq" id="WP_146624589.1">
    <property type="nucleotide sequence ID" value="NZ_QLMC01000015.1"/>
</dbReference>
<dbReference type="EMBL" id="QLMC01000015">
    <property type="protein sequence ID" value="RAJ90068.1"/>
    <property type="molecule type" value="Genomic_DNA"/>
</dbReference>
<feature type="chain" id="PRO_5016245427" description="Outer membrane beta-barrel porin/alpha-amylase" evidence="1">
    <location>
        <begin position="26"/>
        <end position="327"/>
    </location>
</feature>
<sequence length="327" mass="36653">MSSGINNVIKTVLFIVMFSPLSAYSQTFFEAADGTGVLAFRRIPTSQIRLNLSEKMLTYGYYYADDTLTDPKKRLITLEVKLKPNDDGIATFIEKNRLQPGFELNAAYGIRNRKGLFNGFDVLDLYVKGNFKLNNTTIYDSTLLLTKQEPINKSIKGTGGAKLVLNYVVSSFSKFNIWLGAEVGYQRDINIGDLDDIQIQTFQLYPNDSARTIISNIKEAKKGPLEYINKVPLNIDLIFDPQLKLKIFGGSATNVTPALFSYLRKDFNYKAKQNRIGLGICFLGEKDPSKVMTSIGYQFPIFGSGVSTETRQEDKGIFFASIGFTFL</sequence>
<organism evidence="2 3">
    <name type="scientific">Larkinella arboricola</name>
    <dbReference type="NCBI Taxonomy" id="643671"/>
    <lineage>
        <taxon>Bacteria</taxon>
        <taxon>Pseudomonadati</taxon>
        <taxon>Bacteroidota</taxon>
        <taxon>Cytophagia</taxon>
        <taxon>Cytophagales</taxon>
        <taxon>Spirosomataceae</taxon>
        <taxon>Larkinella</taxon>
    </lineage>
</organism>
<comment type="caution">
    <text evidence="2">The sequence shown here is derived from an EMBL/GenBank/DDBJ whole genome shotgun (WGS) entry which is preliminary data.</text>
</comment>
<dbReference type="Proteomes" id="UP000248790">
    <property type="component" value="Unassembled WGS sequence"/>
</dbReference>
<evidence type="ECO:0000313" key="3">
    <source>
        <dbReference type="Proteomes" id="UP000248790"/>
    </source>
</evidence>
<name>A0A327WJF2_LARAB</name>
<keyword evidence="1" id="KW-0732">Signal</keyword>
<evidence type="ECO:0000256" key="1">
    <source>
        <dbReference type="SAM" id="SignalP"/>
    </source>
</evidence>
<evidence type="ECO:0008006" key="4">
    <source>
        <dbReference type="Google" id="ProtNLM"/>
    </source>
</evidence>
<reference evidence="2 3" key="1">
    <citation type="submission" date="2018-06" db="EMBL/GenBank/DDBJ databases">
        <title>Genomic Encyclopedia of Archaeal and Bacterial Type Strains, Phase II (KMG-II): from individual species to whole genera.</title>
        <authorList>
            <person name="Goeker M."/>
        </authorList>
    </citation>
    <scope>NUCLEOTIDE SEQUENCE [LARGE SCALE GENOMIC DNA]</scope>
    <source>
        <strain evidence="2 3">DSM 21851</strain>
    </source>
</reference>